<dbReference type="GO" id="GO:0005840">
    <property type="term" value="C:ribosome"/>
    <property type="evidence" value="ECO:0007669"/>
    <property type="project" value="UniProtKB-KW"/>
</dbReference>
<dbReference type="Proteomes" id="UP000229784">
    <property type="component" value="Unassembled WGS sequence"/>
</dbReference>
<dbReference type="Gene3D" id="6.10.160.10">
    <property type="match status" value="1"/>
</dbReference>
<evidence type="ECO:0000313" key="7">
    <source>
        <dbReference type="EMBL" id="PIU15587.1"/>
    </source>
</evidence>
<evidence type="ECO:0000256" key="2">
    <source>
        <dbReference type="ARBA" id="ARBA00022980"/>
    </source>
</evidence>
<comment type="caution">
    <text evidence="7">The sequence shown here is derived from an EMBL/GenBank/DDBJ whole genome shotgun (WGS) entry which is preliminary data.</text>
</comment>
<dbReference type="PRINTS" id="PR00062">
    <property type="entry name" value="RIBOSOMALL20"/>
</dbReference>
<dbReference type="HAMAP" id="MF_00382">
    <property type="entry name" value="Ribosomal_bL20"/>
    <property type="match status" value="1"/>
</dbReference>
<evidence type="ECO:0000313" key="8">
    <source>
        <dbReference type="Proteomes" id="UP000229784"/>
    </source>
</evidence>
<dbReference type="GO" id="GO:0019843">
    <property type="term" value="F:rRNA binding"/>
    <property type="evidence" value="ECO:0007669"/>
    <property type="project" value="UniProtKB-UniRule"/>
</dbReference>
<reference evidence="8" key="1">
    <citation type="submission" date="2017-09" db="EMBL/GenBank/DDBJ databases">
        <title>Depth-based differentiation of microbial function through sediment-hosted aquifers and enrichment of novel symbionts in the deep terrestrial subsurface.</title>
        <authorList>
            <person name="Probst A.J."/>
            <person name="Ladd B."/>
            <person name="Jarett J.K."/>
            <person name="Geller-Mcgrath D.E."/>
            <person name="Sieber C.M.K."/>
            <person name="Emerson J.B."/>
            <person name="Anantharaman K."/>
            <person name="Thomas B.C."/>
            <person name="Malmstrom R."/>
            <person name="Stieglmeier M."/>
            <person name="Klingl A."/>
            <person name="Woyke T."/>
            <person name="Ryan C.M."/>
            <person name="Banfield J.F."/>
        </authorList>
    </citation>
    <scope>NUCLEOTIDE SEQUENCE [LARGE SCALE GENOMIC DNA]</scope>
</reference>
<dbReference type="GO" id="GO:0003735">
    <property type="term" value="F:structural constituent of ribosome"/>
    <property type="evidence" value="ECO:0007669"/>
    <property type="project" value="InterPro"/>
</dbReference>
<keyword evidence="5 6" id="KW-0694">RNA-binding</keyword>
<dbReference type="InterPro" id="IPR035566">
    <property type="entry name" value="Ribosomal_protein_bL20_C"/>
</dbReference>
<dbReference type="FunFam" id="1.10.1900.20:FF:000001">
    <property type="entry name" value="50S ribosomal protein L20"/>
    <property type="match status" value="1"/>
</dbReference>
<keyword evidence="3 5" id="KW-0687">Ribonucleoprotein</keyword>
<evidence type="ECO:0000256" key="6">
    <source>
        <dbReference type="RuleBase" id="RU000560"/>
    </source>
</evidence>
<name>A0A2M6XUJ2_9BACT</name>
<sequence length="115" mass="13417">MSRVKRGTTAHKRRKNVLKDTKGFRWGRKSKFRLAKQALQKAGAYAYRDRKAKKRTARQLWQIRINAACRANKISYSKFMAGLRKNQIEIDRKILAQLAQEQPEIFAKIVEKAKG</sequence>
<evidence type="ECO:0000256" key="3">
    <source>
        <dbReference type="ARBA" id="ARBA00023274"/>
    </source>
</evidence>
<evidence type="ECO:0000256" key="5">
    <source>
        <dbReference type="HAMAP-Rule" id="MF_00382"/>
    </source>
</evidence>
<proteinExistence type="inferred from homology"/>
<dbReference type="EMBL" id="PEXQ01000038">
    <property type="protein sequence ID" value="PIU15587.1"/>
    <property type="molecule type" value="Genomic_DNA"/>
</dbReference>
<keyword evidence="2 5" id="KW-0689">Ribosomal protein</keyword>
<protein>
    <recommendedName>
        <fullName evidence="4 5">Large ribosomal subunit protein bL20</fullName>
    </recommendedName>
</protein>
<organism evidence="7 8">
    <name type="scientific">bacterium (Candidatus Gribaldobacteria) CG08_land_8_20_14_0_20_39_15</name>
    <dbReference type="NCBI Taxonomy" id="2014273"/>
    <lineage>
        <taxon>Bacteria</taxon>
        <taxon>Candidatus Gribaldobacteria</taxon>
    </lineage>
</organism>
<dbReference type="PANTHER" id="PTHR10986">
    <property type="entry name" value="39S RIBOSOMAL PROTEIN L20"/>
    <property type="match status" value="1"/>
</dbReference>
<comment type="similarity">
    <text evidence="1 5 6">Belongs to the bacterial ribosomal protein bL20 family.</text>
</comment>
<dbReference type="GO" id="GO:0000027">
    <property type="term" value="P:ribosomal large subunit assembly"/>
    <property type="evidence" value="ECO:0007669"/>
    <property type="project" value="UniProtKB-UniRule"/>
</dbReference>
<gene>
    <name evidence="5" type="primary">rplT</name>
    <name evidence="7" type="ORF">COT20_01505</name>
</gene>
<dbReference type="CDD" id="cd07026">
    <property type="entry name" value="Ribosomal_L20"/>
    <property type="match status" value="1"/>
</dbReference>
<dbReference type="Gene3D" id="1.10.1900.20">
    <property type="entry name" value="Ribosomal protein L20"/>
    <property type="match status" value="1"/>
</dbReference>
<evidence type="ECO:0000256" key="4">
    <source>
        <dbReference type="ARBA" id="ARBA00035172"/>
    </source>
</evidence>
<dbReference type="GO" id="GO:0006412">
    <property type="term" value="P:translation"/>
    <property type="evidence" value="ECO:0007669"/>
    <property type="project" value="InterPro"/>
</dbReference>
<accession>A0A2M6XUJ2</accession>
<dbReference type="AlphaFoldDB" id="A0A2M6XUJ2"/>
<comment type="function">
    <text evidence="5 6">Binds directly to 23S ribosomal RNA and is necessary for the in vitro assembly process of the 50S ribosomal subunit. It is not involved in the protein synthesizing functions of that subunit.</text>
</comment>
<dbReference type="Pfam" id="PF00453">
    <property type="entry name" value="Ribosomal_L20"/>
    <property type="match status" value="1"/>
</dbReference>
<dbReference type="SUPFAM" id="SSF74731">
    <property type="entry name" value="Ribosomal protein L20"/>
    <property type="match status" value="1"/>
</dbReference>
<dbReference type="GO" id="GO:1990904">
    <property type="term" value="C:ribonucleoprotein complex"/>
    <property type="evidence" value="ECO:0007669"/>
    <property type="project" value="UniProtKB-KW"/>
</dbReference>
<dbReference type="NCBIfam" id="TIGR01032">
    <property type="entry name" value="rplT_bact"/>
    <property type="match status" value="1"/>
</dbReference>
<dbReference type="InterPro" id="IPR005813">
    <property type="entry name" value="Ribosomal_bL20"/>
</dbReference>
<evidence type="ECO:0000256" key="1">
    <source>
        <dbReference type="ARBA" id="ARBA00007698"/>
    </source>
</evidence>
<keyword evidence="5 6" id="KW-0699">rRNA-binding</keyword>